<dbReference type="EMBL" id="OZ023720">
    <property type="protein sequence ID" value="CAK9869296.1"/>
    <property type="molecule type" value="Genomic_DNA"/>
</dbReference>
<accession>A0ABP1B2J1</accession>
<sequence length="108" mass="12330">MLTLGDKQEFEARIWSSACTRGKVSNFPKEPSVTCHKTSGRERRKGICCFKQRCSATTPMLLSWQQPWILPGAISESDACFSHNALMPVFLLYYYTGMAFPCRRKQQS</sequence>
<evidence type="ECO:0000313" key="2">
    <source>
        <dbReference type="Proteomes" id="UP001497522"/>
    </source>
</evidence>
<protein>
    <submittedName>
        <fullName evidence="1">Uncharacterized protein</fullName>
    </submittedName>
</protein>
<organism evidence="1 2">
    <name type="scientific">Sphagnum jensenii</name>
    <dbReference type="NCBI Taxonomy" id="128206"/>
    <lineage>
        <taxon>Eukaryota</taxon>
        <taxon>Viridiplantae</taxon>
        <taxon>Streptophyta</taxon>
        <taxon>Embryophyta</taxon>
        <taxon>Bryophyta</taxon>
        <taxon>Sphagnophytina</taxon>
        <taxon>Sphagnopsida</taxon>
        <taxon>Sphagnales</taxon>
        <taxon>Sphagnaceae</taxon>
        <taxon>Sphagnum</taxon>
    </lineage>
</organism>
<proteinExistence type="predicted"/>
<keyword evidence="2" id="KW-1185">Reference proteome</keyword>
<evidence type="ECO:0000313" key="1">
    <source>
        <dbReference type="EMBL" id="CAK9869296.1"/>
    </source>
</evidence>
<gene>
    <name evidence="1" type="ORF">CSSPJE1EN2_LOCUS12054</name>
</gene>
<dbReference type="Proteomes" id="UP001497522">
    <property type="component" value="Chromosome 19"/>
</dbReference>
<name>A0ABP1B2J1_9BRYO</name>
<reference evidence="1" key="1">
    <citation type="submission" date="2024-03" db="EMBL/GenBank/DDBJ databases">
        <authorList>
            <consortium name="ELIXIR-Norway"/>
            <consortium name="Elixir Norway"/>
        </authorList>
    </citation>
    <scope>NUCLEOTIDE SEQUENCE</scope>
</reference>